<dbReference type="EMBL" id="CAMGYJ010000008">
    <property type="protein sequence ID" value="CAI0461851.1"/>
    <property type="molecule type" value="Genomic_DNA"/>
</dbReference>
<keyword evidence="2" id="KW-1185">Reference proteome</keyword>
<protein>
    <recommendedName>
        <fullName evidence="3">RNase H type-1 domain-containing protein</fullName>
    </recommendedName>
</protein>
<comment type="caution">
    <text evidence="1">The sequence shown here is derived from an EMBL/GenBank/DDBJ whole genome shotgun (WGS) entry which is preliminary data.</text>
</comment>
<dbReference type="AlphaFoldDB" id="A0AAV0NTI3"/>
<dbReference type="Proteomes" id="UP001154282">
    <property type="component" value="Unassembled WGS sequence"/>
</dbReference>
<accession>A0AAV0NTI3</accession>
<gene>
    <name evidence="1" type="ORF">LITE_LOCUS35119</name>
</gene>
<proteinExistence type="predicted"/>
<organism evidence="1 2">
    <name type="scientific">Linum tenue</name>
    <dbReference type="NCBI Taxonomy" id="586396"/>
    <lineage>
        <taxon>Eukaryota</taxon>
        <taxon>Viridiplantae</taxon>
        <taxon>Streptophyta</taxon>
        <taxon>Embryophyta</taxon>
        <taxon>Tracheophyta</taxon>
        <taxon>Spermatophyta</taxon>
        <taxon>Magnoliopsida</taxon>
        <taxon>eudicotyledons</taxon>
        <taxon>Gunneridae</taxon>
        <taxon>Pentapetalae</taxon>
        <taxon>rosids</taxon>
        <taxon>fabids</taxon>
        <taxon>Malpighiales</taxon>
        <taxon>Linaceae</taxon>
        <taxon>Linum</taxon>
    </lineage>
</organism>
<evidence type="ECO:0008006" key="3">
    <source>
        <dbReference type="Google" id="ProtNLM"/>
    </source>
</evidence>
<sequence length="59" mass="6866">MMRELGGGNYKHIKREANEVAHKMAHSMTNWEERQVWLDRPPVFIVDQIKLDDVAATSD</sequence>
<evidence type="ECO:0000313" key="2">
    <source>
        <dbReference type="Proteomes" id="UP001154282"/>
    </source>
</evidence>
<evidence type="ECO:0000313" key="1">
    <source>
        <dbReference type="EMBL" id="CAI0461851.1"/>
    </source>
</evidence>
<reference evidence="1" key="1">
    <citation type="submission" date="2022-08" db="EMBL/GenBank/DDBJ databases">
        <authorList>
            <person name="Gutierrez-Valencia J."/>
        </authorList>
    </citation>
    <scope>NUCLEOTIDE SEQUENCE</scope>
</reference>
<name>A0AAV0NTI3_9ROSI</name>